<dbReference type="PANTHER" id="PTHR21708:SF45">
    <property type="entry name" value="2-DEHYDROPANTOATE 2-REDUCTASE"/>
    <property type="match status" value="1"/>
</dbReference>
<name>A0ABX1F0N2_9PROT</name>
<dbReference type="Pfam" id="PF02558">
    <property type="entry name" value="ApbA"/>
    <property type="match status" value="1"/>
</dbReference>
<protein>
    <recommendedName>
        <fullName evidence="3">2-dehydropantoate 2-reductase</fullName>
        <ecNumber evidence="2">1.1.1.169</ecNumber>
    </recommendedName>
    <alternativeName>
        <fullName evidence="5">Ketopantoate reductase</fullName>
    </alternativeName>
</protein>
<evidence type="ECO:0000313" key="11">
    <source>
        <dbReference type="Proteomes" id="UP000765160"/>
    </source>
</evidence>
<dbReference type="InterPro" id="IPR013752">
    <property type="entry name" value="KPA_reductase"/>
</dbReference>
<keyword evidence="4" id="KW-0566">Pantothenate biosynthesis</keyword>
<dbReference type="InterPro" id="IPR013332">
    <property type="entry name" value="KPR_N"/>
</dbReference>
<proteinExistence type="predicted"/>
<dbReference type="SUPFAM" id="SSF51735">
    <property type="entry name" value="NAD(P)-binding Rossmann-fold domains"/>
    <property type="match status" value="1"/>
</dbReference>
<evidence type="ECO:0000259" key="9">
    <source>
        <dbReference type="Pfam" id="PF08546"/>
    </source>
</evidence>
<feature type="domain" description="Ketopantoate reductase N-terminal" evidence="8">
    <location>
        <begin position="3"/>
        <end position="168"/>
    </location>
</feature>
<comment type="caution">
    <text evidence="10">The sequence shown here is derived from an EMBL/GenBank/DDBJ whole genome shotgun (WGS) entry which is preliminary data.</text>
</comment>
<evidence type="ECO:0000256" key="7">
    <source>
        <dbReference type="SAM" id="MobiDB-lite"/>
    </source>
</evidence>
<dbReference type="InterPro" id="IPR008927">
    <property type="entry name" value="6-PGluconate_DH-like_C_sf"/>
</dbReference>
<feature type="region of interest" description="Disordered" evidence="7">
    <location>
        <begin position="46"/>
        <end position="65"/>
    </location>
</feature>
<dbReference type="PANTHER" id="PTHR21708">
    <property type="entry name" value="PROBABLE 2-DEHYDROPANTOATE 2-REDUCTASE"/>
    <property type="match status" value="1"/>
</dbReference>
<dbReference type="InterPro" id="IPR013328">
    <property type="entry name" value="6PGD_dom2"/>
</dbReference>
<keyword evidence="11" id="KW-1185">Reference proteome</keyword>
<reference evidence="10 11" key="1">
    <citation type="submission" date="2020-03" db="EMBL/GenBank/DDBJ databases">
        <title>Roseomonas selenitidurans sp. nov. isolated from soil.</title>
        <authorList>
            <person name="Liu H."/>
        </authorList>
    </citation>
    <scope>NUCLEOTIDE SEQUENCE [LARGE SCALE GENOMIC DNA]</scope>
    <source>
        <strain evidence="10 11">JCM 15073</strain>
    </source>
</reference>
<feature type="domain" description="Ketopantoate reductase C-terminal" evidence="9">
    <location>
        <begin position="197"/>
        <end position="316"/>
    </location>
</feature>
<evidence type="ECO:0000256" key="6">
    <source>
        <dbReference type="ARBA" id="ARBA00048793"/>
    </source>
</evidence>
<comment type="catalytic activity">
    <reaction evidence="6">
        <text>(R)-pantoate + NADP(+) = 2-dehydropantoate + NADPH + H(+)</text>
        <dbReference type="Rhea" id="RHEA:16233"/>
        <dbReference type="ChEBI" id="CHEBI:11561"/>
        <dbReference type="ChEBI" id="CHEBI:15378"/>
        <dbReference type="ChEBI" id="CHEBI:15980"/>
        <dbReference type="ChEBI" id="CHEBI:57783"/>
        <dbReference type="ChEBI" id="CHEBI:58349"/>
        <dbReference type="EC" id="1.1.1.169"/>
    </reaction>
</comment>
<dbReference type="Gene3D" id="1.10.1040.10">
    <property type="entry name" value="N-(1-d-carboxylethyl)-l-norvaline Dehydrogenase, domain 2"/>
    <property type="match status" value="1"/>
</dbReference>
<dbReference type="EC" id="1.1.1.169" evidence="2"/>
<accession>A0ABX1F0N2</accession>
<dbReference type="Pfam" id="PF08546">
    <property type="entry name" value="ApbA_C"/>
    <property type="match status" value="1"/>
</dbReference>
<dbReference type="InterPro" id="IPR051402">
    <property type="entry name" value="KPR-Related"/>
</dbReference>
<dbReference type="Proteomes" id="UP000765160">
    <property type="component" value="Unassembled WGS sequence"/>
</dbReference>
<evidence type="ECO:0000256" key="3">
    <source>
        <dbReference type="ARBA" id="ARBA00019465"/>
    </source>
</evidence>
<dbReference type="NCBIfam" id="NF005089">
    <property type="entry name" value="PRK06522.1-4"/>
    <property type="match status" value="1"/>
</dbReference>
<evidence type="ECO:0000313" key="10">
    <source>
        <dbReference type="EMBL" id="NKE45853.1"/>
    </source>
</evidence>
<dbReference type="EMBL" id="JAAVTX010000004">
    <property type="protein sequence ID" value="NKE45853.1"/>
    <property type="molecule type" value="Genomic_DNA"/>
</dbReference>
<dbReference type="Gene3D" id="3.40.50.720">
    <property type="entry name" value="NAD(P)-binding Rossmann-like Domain"/>
    <property type="match status" value="1"/>
</dbReference>
<evidence type="ECO:0000256" key="5">
    <source>
        <dbReference type="ARBA" id="ARBA00032024"/>
    </source>
</evidence>
<dbReference type="InterPro" id="IPR036291">
    <property type="entry name" value="NAD(P)-bd_dom_sf"/>
</dbReference>
<evidence type="ECO:0000256" key="1">
    <source>
        <dbReference type="ARBA" id="ARBA00004994"/>
    </source>
</evidence>
<evidence type="ECO:0000256" key="4">
    <source>
        <dbReference type="ARBA" id="ARBA00022655"/>
    </source>
</evidence>
<gene>
    <name evidence="10" type="ORF">HB662_13765</name>
</gene>
<comment type="pathway">
    <text evidence="1">Cofactor biosynthesis; (R)-pantothenate biosynthesis; (R)-pantoate from 3-methyl-2-oxobutanoate: step 2/2.</text>
</comment>
<dbReference type="SUPFAM" id="SSF48179">
    <property type="entry name" value="6-phosphogluconate dehydrogenase C-terminal domain-like"/>
    <property type="match status" value="1"/>
</dbReference>
<sequence length="327" mass="33959">MKICVYGAGAIGGHIAGRLARGGAEVSLVARGAHLAAIQANGLTVQAHDGTHHSRPKASADPRELGPQDAVIVTVKAPALPDVAAGIAPLLGPETAVAFVMNGIPWWYFLGVNGPHRDRRLPAVDPGGALESAVGLPRTIGGVVYSAAEVVSPGVVHSEHGNIRVILGEPDGRISDRARAISAALEAGGMPSPVTPDIRQEVWAKLLGNLGNGPLCVLARRGVRDTFADPLLREAGRRSAEEGRAIAAALGVVLTDQHVARVAASNMAHKPSILQDLELGRPMEIDALFDAPLQLARLTGTPAPQLELLVALVKQVARAAKLYPDIP</sequence>
<evidence type="ECO:0000256" key="2">
    <source>
        <dbReference type="ARBA" id="ARBA00013014"/>
    </source>
</evidence>
<organism evidence="10 11">
    <name type="scientific">Falsiroseomonas frigidaquae</name>
    <dbReference type="NCBI Taxonomy" id="487318"/>
    <lineage>
        <taxon>Bacteria</taxon>
        <taxon>Pseudomonadati</taxon>
        <taxon>Pseudomonadota</taxon>
        <taxon>Alphaproteobacteria</taxon>
        <taxon>Acetobacterales</taxon>
        <taxon>Roseomonadaceae</taxon>
        <taxon>Falsiroseomonas</taxon>
    </lineage>
</organism>
<evidence type="ECO:0000259" key="8">
    <source>
        <dbReference type="Pfam" id="PF02558"/>
    </source>
</evidence>
<dbReference type="RefSeq" id="WP_168050389.1">
    <property type="nucleotide sequence ID" value="NZ_JAATJR010000004.1"/>
</dbReference>